<evidence type="ECO:0000259" key="2">
    <source>
        <dbReference type="Pfam" id="PF00582"/>
    </source>
</evidence>
<proteinExistence type="inferred from homology"/>
<gene>
    <name evidence="3" type="ORF">EHS11_01840</name>
</gene>
<dbReference type="Proteomes" id="UP000298264">
    <property type="component" value="Unassembled WGS sequence"/>
</dbReference>
<dbReference type="Pfam" id="PF00582">
    <property type="entry name" value="Usp"/>
    <property type="match status" value="1"/>
</dbReference>
<dbReference type="CDD" id="cd00293">
    <property type="entry name" value="USP-like"/>
    <property type="match status" value="1"/>
</dbReference>
<dbReference type="AlphaFoldDB" id="A0A4R9LUL8"/>
<dbReference type="PANTHER" id="PTHR46268:SF15">
    <property type="entry name" value="UNIVERSAL STRESS PROTEIN HP_0031"/>
    <property type="match status" value="1"/>
</dbReference>
<dbReference type="Gene3D" id="3.40.50.620">
    <property type="entry name" value="HUPs"/>
    <property type="match status" value="1"/>
</dbReference>
<feature type="domain" description="UspA" evidence="2">
    <location>
        <begin position="1"/>
        <end position="140"/>
    </location>
</feature>
<dbReference type="PANTHER" id="PTHR46268">
    <property type="entry name" value="STRESS RESPONSE PROTEIN NHAX"/>
    <property type="match status" value="1"/>
</dbReference>
<organism evidence="3 4">
    <name type="scientific">Leptospira ilyithenensis</name>
    <dbReference type="NCBI Taxonomy" id="2484901"/>
    <lineage>
        <taxon>Bacteria</taxon>
        <taxon>Pseudomonadati</taxon>
        <taxon>Spirochaetota</taxon>
        <taxon>Spirochaetia</taxon>
        <taxon>Leptospirales</taxon>
        <taxon>Leptospiraceae</taxon>
        <taxon>Leptospira</taxon>
    </lineage>
</organism>
<dbReference type="SUPFAM" id="SSF52402">
    <property type="entry name" value="Adenine nucleotide alpha hydrolases-like"/>
    <property type="match status" value="1"/>
</dbReference>
<dbReference type="InterPro" id="IPR006016">
    <property type="entry name" value="UspA"/>
</dbReference>
<dbReference type="EMBL" id="RQHV01000005">
    <property type="protein sequence ID" value="TGN14403.1"/>
    <property type="molecule type" value="Genomic_DNA"/>
</dbReference>
<keyword evidence="4" id="KW-1185">Reference proteome</keyword>
<comment type="caution">
    <text evidence="3">The sequence shown here is derived from an EMBL/GenBank/DDBJ whole genome shotgun (WGS) entry which is preliminary data.</text>
</comment>
<evidence type="ECO:0000313" key="3">
    <source>
        <dbReference type="EMBL" id="TGN14403.1"/>
    </source>
</evidence>
<dbReference type="OrthoDB" id="516822at2"/>
<comment type="similarity">
    <text evidence="1">Belongs to the universal stress protein A family.</text>
</comment>
<dbReference type="InterPro" id="IPR014729">
    <property type="entry name" value="Rossmann-like_a/b/a_fold"/>
</dbReference>
<accession>A0A4R9LUL8</accession>
<sequence>MYKKILMAYDGTISGKKALLESAALGSAFHSEIKLLAVISIPSGLYLVESYVPEIIVNKEEGEAKLILEKGIFFLKEKGFQAIGELAYGEPVEQIAKVASDWKADLVVLGHTKRKGFGARWWKGSVSTSLLDLLSCSVLITISED</sequence>
<evidence type="ECO:0000256" key="1">
    <source>
        <dbReference type="ARBA" id="ARBA00008791"/>
    </source>
</evidence>
<evidence type="ECO:0000313" key="4">
    <source>
        <dbReference type="Proteomes" id="UP000298264"/>
    </source>
</evidence>
<dbReference type="RefSeq" id="WP_135762719.1">
    <property type="nucleotide sequence ID" value="NZ_RQHV01000005.1"/>
</dbReference>
<protein>
    <submittedName>
        <fullName evidence="3">Universal stress protein</fullName>
    </submittedName>
</protein>
<name>A0A4R9LUL8_9LEPT</name>
<reference evidence="3" key="1">
    <citation type="journal article" date="2019" name="PLoS Negl. Trop. Dis.">
        <title>Revisiting the worldwide diversity of Leptospira species in the environment.</title>
        <authorList>
            <person name="Vincent A.T."/>
            <person name="Schiettekatte O."/>
            <person name="Bourhy P."/>
            <person name="Veyrier F.J."/>
            <person name="Picardeau M."/>
        </authorList>
    </citation>
    <scope>NUCLEOTIDE SEQUENCE [LARGE SCALE GENOMIC DNA]</scope>
    <source>
        <strain evidence="3">201400974</strain>
    </source>
</reference>